<dbReference type="Pfam" id="PF06580">
    <property type="entry name" value="His_kinase"/>
    <property type="match status" value="1"/>
</dbReference>
<dbReference type="EMBL" id="VUMU01000014">
    <property type="protein sequence ID" value="MST58749.1"/>
    <property type="molecule type" value="Genomic_DNA"/>
</dbReference>
<protein>
    <submittedName>
        <fullName evidence="7">Sensor histidine kinase</fullName>
    </submittedName>
</protein>
<dbReference type="Pfam" id="PF00672">
    <property type="entry name" value="HAMP"/>
    <property type="match status" value="1"/>
</dbReference>
<gene>
    <name evidence="7" type="ORF">FYJ59_10965</name>
</gene>
<keyword evidence="3" id="KW-0808">Transferase</keyword>
<evidence type="ECO:0000256" key="4">
    <source>
        <dbReference type="ARBA" id="ARBA00022777"/>
    </source>
</evidence>
<organism evidence="7 8">
    <name type="scientific">Waltera intestinalis</name>
    <dbReference type="NCBI Taxonomy" id="2606635"/>
    <lineage>
        <taxon>Bacteria</taxon>
        <taxon>Bacillati</taxon>
        <taxon>Bacillota</taxon>
        <taxon>Clostridia</taxon>
        <taxon>Lachnospirales</taxon>
        <taxon>Lachnospiraceae</taxon>
        <taxon>Waltera</taxon>
    </lineage>
</organism>
<dbReference type="InterPro" id="IPR003660">
    <property type="entry name" value="HAMP_dom"/>
</dbReference>
<keyword evidence="5" id="KW-0812">Transmembrane</keyword>
<accession>A0A6L5YKW1</accession>
<dbReference type="SUPFAM" id="SSF55874">
    <property type="entry name" value="ATPase domain of HSP90 chaperone/DNA topoisomerase II/histidine kinase"/>
    <property type="match status" value="1"/>
</dbReference>
<evidence type="ECO:0000256" key="2">
    <source>
        <dbReference type="ARBA" id="ARBA00022553"/>
    </source>
</evidence>
<dbReference type="PANTHER" id="PTHR34220:SF7">
    <property type="entry name" value="SENSOR HISTIDINE KINASE YPDA"/>
    <property type="match status" value="1"/>
</dbReference>
<dbReference type="InterPro" id="IPR036890">
    <property type="entry name" value="HATPase_C_sf"/>
</dbReference>
<dbReference type="Gene3D" id="3.30.565.10">
    <property type="entry name" value="Histidine kinase-like ATPase, C-terminal domain"/>
    <property type="match status" value="1"/>
</dbReference>
<evidence type="ECO:0000256" key="3">
    <source>
        <dbReference type="ARBA" id="ARBA00022679"/>
    </source>
</evidence>
<feature type="domain" description="HAMP" evidence="6">
    <location>
        <begin position="307"/>
        <end position="359"/>
    </location>
</feature>
<feature type="transmembrane region" description="Helical" evidence="5">
    <location>
        <begin position="284"/>
        <end position="302"/>
    </location>
</feature>
<feature type="transmembrane region" description="Helical" evidence="5">
    <location>
        <begin position="21"/>
        <end position="44"/>
    </location>
</feature>
<keyword evidence="8" id="KW-1185">Reference proteome</keyword>
<keyword evidence="5" id="KW-1133">Transmembrane helix</keyword>
<keyword evidence="5" id="KW-0472">Membrane</keyword>
<keyword evidence="4 7" id="KW-0418">Kinase</keyword>
<dbReference type="PROSITE" id="PS50885">
    <property type="entry name" value="HAMP"/>
    <property type="match status" value="1"/>
</dbReference>
<evidence type="ECO:0000256" key="1">
    <source>
        <dbReference type="ARBA" id="ARBA00004370"/>
    </source>
</evidence>
<dbReference type="Gene3D" id="6.10.340.10">
    <property type="match status" value="1"/>
</dbReference>
<name>A0A6L5YKW1_9FIRM</name>
<dbReference type="PANTHER" id="PTHR34220">
    <property type="entry name" value="SENSOR HISTIDINE KINASE YPDA"/>
    <property type="match status" value="1"/>
</dbReference>
<sequence>MGKVLQELDLRMDDFTIKKKFYIFYVVCVLIPLIVTDSVVFLTIAKFDRERREHEMSNIASTVEYSLSSMIGNAGEIGNSIYTNRDFEDFLSKRYTNSAEYVAAYQNFLSGKLLENALGMNSMIFTLYTDNDTIVNGGRVNTLDKLKNTESYLRLNEEAKSKGLFFVYDDSSSRITRERRIIYLQRLDFYDAETEKYLKIEFDYGSMVRTIKNMNYDNEVLICEGDRILLSNGQYGSYGSEFQRLDNATMREAYEHTISLYGTELTIYVKPVENSFLTSIRNELPIILLLLAVNVIFPFWFVQIFNRSFTKRITELSKVFKSVDSDHLIPMPCEEGKDEISSMIRNYNRMVERTNGLIETVYKNKIHEQEMLVGRKNAELLALHSQINPHFLFNVLESIRMHSILKKENETADMVAKLAVMQRQYVEWGNDSVSIFQEIEFVKAYLALQKYRFGERLNYDIEVDRECENFKIPKLTIVTFVENACVHGIESKSSPGWIFVRIGRQGKGLEIEIEDTGSGMAEAKLTELQNNMCNADIEMLKGGGRVGIINACVRLKMVTENRVEFRVEGEEGVGTTVTIRIPCLQEGKTDAESIAGR</sequence>
<evidence type="ECO:0000313" key="8">
    <source>
        <dbReference type="Proteomes" id="UP000476055"/>
    </source>
</evidence>
<dbReference type="InterPro" id="IPR050640">
    <property type="entry name" value="Bact_2-comp_sensor_kinase"/>
</dbReference>
<dbReference type="RefSeq" id="WP_154497161.1">
    <property type="nucleotide sequence ID" value="NZ_VUMU01000014.1"/>
</dbReference>
<proteinExistence type="predicted"/>
<comment type="caution">
    <text evidence="7">The sequence shown here is derived from an EMBL/GenBank/DDBJ whole genome shotgun (WGS) entry which is preliminary data.</text>
</comment>
<dbReference type="InterPro" id="IPR003594">
    <property type="entry name" value="HATPase_dom"/>
</dbReference>
<comment type="subcellular location">
    <subcellularLocation>
        <location evidence="1">Membrane</location>
    </subcellularLocation>
</comment>
<dbReference type="GO" id="GO:0000155">
    <property type="term" value="F:phosphorelay sensor kinase activity"/>
    <property type="evidence" value="ECO:0007669"/>
    <property type="project" value="InterPro"/>
</dbReference>
<evidence type="ECO:0000256" key="5">
    <source>
        <dbReference type="SAM" id="Phobius"/>
    </source>
</evidence>
<evidence type="ECO:0000259" key="6">
    <source>
        <dbReference type="PROSITE" id="PS50885"/>
    </source>
</evidence>
<dbReference type="Proteomes" id="UP000476055">
    <property type="component" value="Unassembled WGS sequence"/>
</dbReference>
<reference evidence="7 8" key="1">
    <citation type="submission" date="2019-08" db="EMBL/GenBank/DDBJ databases">
        <title>In-depth cultivation of the pig gut microbiome towards novel bacterial diversity and tailored functional studies.</title>
        <authorList>
            <person name="Wylensek D."/>
            <person name="Hitch T.C.A."/>
            <person name="Clavel T."/>
        </authorList>
    </citation>
    <scope>NUCLEOTIDE SEQUENCE [LARGE SCALE GENOMIC DNA]</scope>
    <source>
        <strain evidence="7 8">WCA3-601-WT-6H</strain>
    </source>
</reference>
<dbReference type="Pfam" id="PF02518">
    <property type="entry name" value="HATPase_c"/>
    <property type="match status" value="1"/>
</dbReference>
<dbReference type="InterPro" id="IPR010559">
    <property type="entry name" value="Sig_transdc_His_kin_internal"/>
</dbReference>
<evidence type="ECO:0000313" key="7">
    <source>
        <dbReference type="EMBL" id="MST58749.1"/>
    </source>
</evidence>
<dbReference type="GO" id="GO:0016020">
    <property type="term" value="C:membrane"/>
    <property type="evidence" value="ECO:0007669"/>
    <property type="project" value="UniProtKB-SubCell"/>
</dbReference>
<dbReference type="AlphaFoldDB" id="A0A6L5YKW1"/>
<dbReference type="SMART" id="SM00304">
    <property type="entry name" value="HAMP"/>
    <property type="match status" value="1"/>
</dbReference>
<keyword evidence="2" id="KW-0597">Phosphoprotein</keyword>